<dbReference type="RefSeq" id="WP_172577513.1">
    <property type="nucleotide sequence ID" value="NZ_BLAP01000051.1"/>
</dbReference>
<name>A0A6F9Y5X8_9LACO</name>
<evidence type="ECO:0000313" key="3">
    <source>
        <dbReference type="EMBL" id="GET12906.1"/>
    </source>
</evidence>
<dbReference type="InterPro" id="IPR036365">
    <property type="entry name" value="PGBD-like_sf"/>
</dbReference>
<dbReference type="Pfam" id="PF01471">
    <property type="entry name" value="PG_binding_1"/>
    <property type="match status" value="1"/>
</dbReference>
<evidence type="ECO:0000259" key="1">
    <source>
        <dbReference type="Pfam" id="PF01471"/>
    </source>
</evidence>
<dbReference type="AlphaFoldDB" id="A0A6F9Y5X8"/>
<dbReference type="EMBL" id="BLAP01000051">
    <property type="protein sequence ID" value="GET12906.1"/>
    <property type="molecule type" value="Genomic_DNA"/>
</dbReference>
<accession>A0A6F9Y5X8</accession>
<dbReference type="Pfam" id="PF08924">
    <property type="entry name" value="Rv2525c_GlyHyd-like"/>
    <property type="match status" value="1"/>
</dbReference>
<protein>
    <submittedName>
        <fullName evidence="3">Peptidoglycan-binding protein</fullName>
    </submittedName>
</protein>
<feature type="domain" description="Peptidoglycan binding-like" evidence="1">
    <location>
        <begin position="93"/>
        <end position="133"/>
    </location>
</feature>
<reference evidence="3" key="1">
    <citation type="submission" date="2019-10" db="EMBL/GenBank/DDBJ databases">
        <title>Lactobacillus agilis SN811 Whole Genome Sequencing Project.</title>
        <authorList>
            <person name="Suzuki S."/>
            <person name="Endo A."/>
            <person name="Maeno S."/>
            <person name="Shiwa Y."/>
            <person name="Matsutani M."/>
            <person name="Kajikawa A."/>
        </authorList>
    </citation>
    <scope>NUCLEOTIDE SEQUENCE</scope>
    <source>
        <strain evidence="3">SN811</strain>
    </source>
</reference>
<sequence length="744" mass="80340">MVDQQVLATQKWLNKTYRNVSGFKLAPENGLTGWPTIYSLREALQHELGLTSLGEGFGDATKSALSKQIYKLKEGYKGNIAFLIKGAFWCKGISPVSLDNNFDKDLTRAIKELQTDAGVKSDGILTVNLMAALFDMSAFVLISGRGDQKVRQIQQALNKRYSEELGIMPCDGIYQRATNTALIYHLQRTIGMSANVANGNYGPGTISQTPSVRKGTQGEIVRIIRYGLYVNGFDTGSFSDVFDDSVANEIINFRKFMQLTPFVETADLTVIKGLLTSNGNTSRDSNAIDTATILSASNAQKFKAAGYDIVGRYLTGTVGVGSSKRNKSLSVKEIEDITKAGLRIFPIYEDGGYEIDYFTAKQGLEDAHLAYAAANQLGFPAGTTIYFAVDVDALGEEIDNQIIPYFKAVASFLNNTMYNIGVYGTRNVCLQVSNIKGVKYSFVVDMSYGWSGNLGFKMPKNWAFDQFVEFTGASTGIAVDQDGSSGKDKGVAKFEVASGYELNSLQNYRYVNQIVERLQRSYPFTLIPNKVTLSADSPHLYFNTPLASLDLQVKFNDEISAGATPSVGATFNVTNGEAHLINQDEILKELTTLKIALGHDELTASANEIGSTIQNGQVETGQTVSANGLTLTYTIKSTLTYQSSATSTSKAGYELILKITFHKLAPGAPVPVGVTSTELNDYHNNLTKISEGLKIAGYAALGVFIFAVAIEASPVIVAGSSEVIIAGVSAFAVKLVSSLVSKGA</sequence>
<dbReference type="SUPFAM" id="SSF47090">
    <property type="entry name" value="PGBD-like"/>
    <property type="match status" value="2"/>
</dbReference>
<feature type="domain" description="Rv2525c-like glycoside hydrolase-like" evidence="2">
    <location>
        <begin position="300"/>
        <end position="469"/>
    </location>
</feature>
<dbReference type="InterPro" id="IPR015020">
    <property type="entry name" value="Rv2525c-like_Glyco_Hydro-like"/>
</dbReference>
<dbReference type="InterPro" id="IPR017853">
    <property type="entry name" value="GH"/>
</dbReference>
<dbReference type="Proteomes" id="UP000494160">
    <property type="component" value="Unassembled WGS sequence"/>
</dbReference>
<dbReference type="CDD" id="cd06418">
    <property type="entry name" value="GH25_BacA-like"/>
    <property type="match status" value="1"/>
</dbReference>
<dbReference type="Gene3D" id="3.20.20.80">
    <property type="entry name" value="Glycosidases"/>
    <property type="match status" value="1"/>
</dbReference>
<gene>
    <name evidence="3" type="ORF">SN811_14060</name>
</gene>
<comment type="caution">
    <text evidence="3">The sequence shown here is derived from an EMBL/GenBank/DDBJ whole genome shotgun (WGS) entry which is preliminary data.</text>
</comment>
<evidence type="ECO:0000259" key="2">
    <source>
        <dbReference type="Pfam" id="PF08924"/>
    </source>
</evidence>
<organism evidence="3">
    <name type="scientific">Ligilactobacillus agilis</name>
    <dbReference type="NCBI Taxonomy" id="1601"/>
    <lineage>
        <taxon>Bacteria</taxon>
        <taxon>Bacillati</taxon>
        <taxon>Bacillota</taxon>
        <taxon>Bacilli</taxon>
        <taxon>Lactobacillales</taxon>
        <taxon>Lactobacillaceae</taxon>
        <taxon>Ligilactobacillus</taxon>
    </lineage>
</organism>
<dbReference type="InterPro" id="IPR002477">
    <property type="entry name" value="Peptidoglycan-bd-like"/>
</dbReference>
<proteinExistence type="predicted"/>
<dbReference type="SUPFAM" id="SSF51445">
    <property type="entry name" value="(Trans)glycosidases"/>
    <property type="match status" value="1"/>
</dbReference>